<proteinExistence type="predicted"/>
<name>A0A199XRY1_9FLAO</name>
<comment type="caution">
    <text evidence="2">The sequence shown here is derived from an EMBL/GenBank/DDBJ whole genome shotgun (WGS) entry which is preliminary data.</text>
</comment>
<feature type="domain" description="Antitoxin SocA-like Panacea" evidence="1">
    <location>
        <begin position="31"/>
        <end position="151"/>
    </location>
</feature>
<keyword evidence="3" id="KW-1185">Reference proteome</keyword>
<dbReference type="OrthoDB" id="9799173at2"/>
<sequence length="204" mass="23805">MFRRINNDKIGNVLNYFASQIDYLSMTKTLKLLYILDETSIKETGTPVTWLDYKVWENGPVAIDVYNEIKHQEVFCYQGKELSLLQAIQLEKKFNSDRNSEEVFLKPNGNFDESLFNRYELKLLATIVFKYGNWTAAQLIHFLHEEGSLWHKMVSEHNLKDHFKQIGKITNHSIEFSDLLENNPILQMAAKSSFEALSFQESIS</sequence>
<dbReference type="EMBL" id="JMTM01000046">
    <property type="protein sequence ID" value="OAZ04089.1"/>
    <property type="molecule type" value="Genomic_DNA"/>
</dbReference>
<evidence type="ECO:0000259" key="1">
    <source>
        <dbReference type="Pfam" id="PF13274"/>
    </source>
</evidence>
<dbReference type="Pfam" id="PF13274">
    <property type="entry name" value="SocA_Panacea"/>
    <property type="match status" value="1"/>
</dbReference>
<evidence type="ECO:0000313" key="2">
    <source>
        <dbReference type="EMBL" id="OAZ04089.1"/>
    </source>
</evidence>
<gene>
    <name evidence="2" type="ORF">FLB_17810</name>
</gene>
<dbReference type="InterPro" id="IPR025272">
    <property type="entry name" value="SocA_Panacea"/>
</dbReference>
<dbReference type="Proteomes" id="UP000093807">
    <property type="component" value="Unassembled WGS sequence"/>
</dbReference>
<reference evidence="2 3" key="1">
    <citation type="submission" date="2016-06" db="EMBL/GenBank/DDBJ databases">
        <title>Draft genome sequence of Flavobacterium succinicans strain DD5b.</title>
        <authorList>
            <person name="Poehlein A."/>
            <person name="Daniel R."/>
            <person name="Simeonova D.D."/>
        </authorList>
    </citation>
    <scope>NUCLEOTIDE SEQUENCE [LARGE SCALE GENOMIC DNA]</scope>
    <source>
        <strain evidence="2 3">DD5b</strain>
    </source>
</reference>
<dbReference type="RefSeq" id="WP_082923253.1">
    <property type="nucleotide sequence ID" value="NZ_JMTM01000046.1"/>
</dbReference>
<accession>A0A199XRY1</accession>
<organism evidence="2 3">
    <name type="scientific">Flavobacterium succinicans</name>
    <dbReference type="NCBI Taxonomy" id="29536"/>
    <lineage>
        <taxon>Bacteria</taxon>
        <taxon>Pseudomonadati</taxon>
        <taxon>Bacteroidota</taxon>
        <taxon>Flavobacteriia</taxon>
        <taxon>Flavobacteriales</taxon>
        <taxon>Flavobacteriaceae</taxon>
        <taxon>Flavobacterium</taxon>
    </lineage>
</organism>
<evidence type="ECO:0000313" key="3">
    <source>
        <dbReference type="Proteomes" id="UP000093807"/>
    </source>
</evidence>
<dbReference type="AlphaFoldDB" id="A0A199XRY1"/>
<protein>
    <recommendedName>
        <fullName evidence="1">Antitoxin SocA-like Panacea domain-containing protein</fullName>
    </recommendedName>
</protein>
<dbReference type="PATRIC" id="fig|29536.5.peg.1864"/>